<dbReference type="KEGG" id="chu:CHU_0527"/>
<dbReference type="RefSeq" id="WP_011583930.1">
    <property type="nucleotide sequence ID" value="NC_008255.1"/>
</dbReference>
<organism evidence="1 2">
    <name type="scientific">Cytophaga hutchinsonii (strain ATCC 33406 / DSM 1761 / CIP 103989 / NBRC 15051 / NCIMB 9469 / D465)</name>
    <dbReference type="NCBI Taxonomy" id="269798"/>
    <lineage>
        <taxon>Bacteria</taxon>
        <taxon>Pseudomonadati</taxon>
        <taxon>Bacteroidota</taxon>
        <taxon>Cytophagia</taxon>
        <taxon>Cytophagales</taxon>
        <taxon>Cytophagaceae</taxon>
        <taxon>Cytophaga</taxon>
    </lineage>
</organism>
<keyword evidence="2" id="KW-1185">Reference proteome</keyword>
<reference evidence="1 2" key="1">
    <citation type="journal article" date="2007" name="Appl. Environ. Microbiol.">
        <title>Genome sequence of the cellulolytic gliding bacterium Cytophaga hutchinsonii.</title>
        <authorList>
            <person name="Xie G."/>
            <person name="Bruce D.C."/>
            <person name="Challacombe J.F."/>
            <person name="Chertkov O."/>
            <person name="Detter J.C."/>
            <person name="Gilna P."/>
            <person name="Han C.S."/>
            <person name="Lucas S."/>
            <person name="Misra M."/>
            <person name="Myers G.L."/>
            <person name="Richardson P."/>
            <person name="Tapia R."/>
            <person name="Thayer N."/>
            <person name="Thompson L.S."/>
            <person name="Brettin T.S."/>
            <person name="Henrissat B."/>
            <person name="Wilson D.B."/>
            <person name="McBride M.J."/>
        </authorList>
    </citation>
    <scope>NUCLEOTIDE SEQUENCE [LARGE SCALE GENOMIC DNA]</scope>
    <source>
        <strain evidence="2">ATCC 33406 / DSM 1761 / CIP 103989 / NBRC 15051 / NCIMB 9469 / D465</strain>
    </source>
</reference>
<accession>A0A6N4SNE9</accession>
<name>A0A6N4SNE9_CYTH3</name>
<protein>
    <recommendedName>
        <fullName evidence="3">DUF4157 domain-containing protein</fullName>
    </recommendedName>
</protein>
<evidence type="ECO:0000313" key="2">
    <source>
        <dbReference type="Proteomes" id="UP000001822"/>
    </source>
</evidence>
<dbReference type="Proteomes" id="UP000001822">
    <property type="component" value="Chromosome"/>
</dbReference>
<sequence>MKLIHANWYMKNITGLFSKDKGANRGFTAQYAVFWIFFKDKKDMTNQVLLNHELIHHEQVKELTPFLFLPVYLGNYVINLFRYKFDTDKAYRNILLEKEAYQNENNHTYRRNRKRYAWLFK</sequence>
<dbReference type="AlphaFoldDB" id="A0A6N4SNE9"/>
<proteinExistence type="predicted"/>
<evidence type="ECO:0000313" key="1">
    <source>
        <dbReference type="EMBL" id="ABG57814.1"/>
    </source>
</evidence>
<evidence type="ECO:0008006" key="3">
    <source>
        <dbReference type="Google" id="ProtNLM"/>
    </source>
</evidence>
<dbReference type="OrthoDB" id="1027344at2"/>
<gene>
    <name evidence="1" type="ordered locus">CHU_0527</name>
</gene>
<dbReference type="EMBL" id="CP000383">
    <property type="protein sequence ID" value="ABG57814.1"/>
    <property type="molecule type" value="Genomic_DNA"/>
</dbReference>